<protein>
    <recommendedName>
        <fullName evidence="5">DUF485 domain-containing protein</fullName>
    </recommendedName>
</protein>
<feature type="compositionally biased region" description="Gly residues" evidence="1">
    <location>
        <begin position="50"/>
        <end position="66"/>
    </location>
</feature>
<sequence>MGAGAPGGGDTGGTRGERPGRPGRRRVPVRSPRAPGARRRARPAASGGAVARGGLGAPARGPGEGAAGARHARALIRAQLRTALSTCGIALAVIAGLPLLPLAVPDLSRVRPWGVPLAWMIVAAAAQAAWIALAARHVRRSERNERELAAFVDLP</sequence>
<dbReference type="RefSeq" id="WP_197011027.1">
    <property type="nucleotide sequence ID" value="NZ_JADOUA010000001.1"/>
</dbReference>
<keyword evidence="2" id="KW-1133">Transmembrane helix</keyword>
<feature type="compositionally biased region" description="Gly residues" evidence="1">
    <location>
        <begin position="1"/>
        <end position="14"/>
    </location>
</feature>
<organism evidence="3 4">
    <name type="scientific">Actinomadura viridis</name>
    <dbReference type="NCBI Taxonomy" id="58110"/>
    <lineage>
        <taxon>Bacteria</taxon>
        <taxon>Bacillati</taxon>
        <taxon>Actinomycetota</taxon>
        <taxon>Actinomycetes</taxon>
        <taxon>Streptosporangiales</taxon>
        <taxon>Thermomonosporaceae</taxon>
        <taxon>Actinomadura</taxon>
    </lineage>
</organism>
<gene>
    <name evidence="3" type="ORF">IW256_002401</name>
</gene>
<evidence type="ECO:0008006" key="5">
    <source>
        <dbReference type="Google" id="ProtNLM"/>
    </source>
</evidence>
<feature type="transmembrane region" description="Helical" evidence="2">
    <location>
        <begin position="83"/>
        <end position="104"/>
    </location>
</feature>
<evidence type="ECO:0000313" key="4">
    <source>
        <dbReference type="Proteomes" id="UP000614047"/>
    </source>
</evidence>
<comment type="caution">
    <text evidence="3">The sequence shown here is derived from an EMBL/GenBank/DDBJ whole genome shotgun (WGS) entry which is preliminary data.</text>
</comment>
<keyword evidence="2" id="KW-0812">Transmembrane</keyword>
<accession>A0A931DGP3</accession>
<name>A0A931DGP3_9ACTN</name>
<feature type="transmembrane region" description="Helical" evidence="2">
    <location>
        <begin position="116"/>
        <end position="135"/>
    </location>
</feature>
<dbReference type="EMBL" id="JADOUA010000001">
    <property type="protein sequence ID" value="MBG6088288.1"/>
    <property type="molecule type" value="Genomic_DNA"/>
</dbReference>
<feature type="region of interest" description="Disordered" evidence="1">
    <location>
        <begin position="1"/>
        <end position="68"/>
    </location>
</feature>
<evidence type="ECO:0000256" key="1">
    <source>
        <dbReference type="SAM" id="MobiDB-lite"/>
    </source>
</evidence>
<keyword evidence="2" id="KW-0472">Membrane</keyword>
<keyword evidence="4" id="KW-1185">Reference proteome</keyword>
<dbReference type="Proteomes" id="UP000614047">
    <property type="component" value="Unassembled WGS sequence"/>
</dbReference>
<evidence type="ECO:0000256" key="2">
    <source>
        <dbReference type="SAM" id="Phobius"/>
    </source>
</evidence>
<reference evidence="3" key="1">
    <citation type="submission" date="2020-11" db="EMBL/GenBank/DDBJ databases">
        <title>Sequencing the genomes of 1000 actinobacteria strains.</title>
        <authorList>
            <person name="Klenk H.-P."/>
        </authorList>
    </citation>
    <scope>NUCLEOTIDE SEQUENCE</scope>
    <source>
        <strain evidence="3">DSM 43175</strain>
    </source>
</reference>
<proteinExistence type="predicted"/>
<dbReference type="AlphaFoldDB" id="A0A931DGP3"/>
<evidence type="ECO:0000313" key="3">
    <source>
        <dbReference type="EMBL" id="MBG6088288.1"/>
    </source>
</evidence>